<evidence type="ECO:0000313" key="2">
    <source>
        <dbReference type="Proteomes" id="UP001164718"/>
    </source>
</evidence>
<gene>
    <name evidence="1" type="ORF">OE104_05755</name>
</gene>
<dbReference type="EMBL" id="CP106878">
    <property type="protein sequence ID" value="WAA10816.1"/>
    <property type="molecule type" value="Genomic_DNA"/>
</dbReference>
<proteinExistence type="predicted"/>
<dbReference type="RefSeq" id="WP_275418619.1">
    <property type="nucleotide sequence ID" value="NZ_CP106878.1"/>
</dbReference>
<organism evidence="1 2">
    <name type="scientific">Fervidibacillus albus</name>
    <dbReference type="NCBI Taxonomy" id="2980026"/>
    <lineage>
        <taxon>Bacteria</taxon>
        <taxon>Bacillati</taxon>
        <taxon>Bacillota</taxon>
        <taxon>Bacilli</taxon>
        <taxon>Bacillales</taxon>
        <taxon>Bacillaceae</taxon>
        <taxon>Fervidibacillus</taxon>
    </lineage>
</organism>
<name>A0A9E8RWL6_9BACI</name>
<protein>
    <submittedName>
        <fullName evidence="1">Uncharacterized protein</fullName>
    </submittedName>
</protein>
<accession>A0A9E8RWL6</accession>
<dbReference type="AlphaFoldDB" id="A0A9E8RWL6"/>
<dbReference type="Proteomes" id="UP001164718">
    <property type="component" value="Chromosome"/>
</dbReference>
<keyword evidence="2" id="KW-1185">Reference proteome</keyword>
<reference evidence="1" key="1">
    <citation type="submission" date="2022-09" db="EMBL/GenBank/DDBJ databases">
        <title>Complete Genomes of Fervidibacillus albus and Fervidibacillus halotolerans isolated from tidal flat sediments.</title>
        <authorList>
            <person name="Kwon K.K."/>
            <person name="Yang S.-H."/>
            <person name="Park M.J."/>
            <person name="Oh H.-M."/>
        </authorList>
    </citation>
    <scope>NUCLEOTIDE SEQUENCE</scope>
    <source>
        <strain evidence="1">MEBiC13591</strain>
    </source>
</reference>
<evidence type="ECO:0000313" key="1">
    <source>
        <dbReference type="EMBL" id="WAA10816.1"/>
    </source>
</evidence>
<sequence>MRYAVYICRNSHEFAVDEKEDPAVCPICGQMEYEYSHNFEEPTTFPKPKQINLSIFLESDQERASREIDCYGYLLVHALGAVAKTEFSKAAIYHENIVRSLRELQHLKNEKRFYEFAADLLKRIEERQQEEKNSLR</sequence>
<dbReference type="KEGG" id="faf:OE104_05755"/>